<dbReference type="AlphaFoldDB" id="A0A091BWU6"/>
<accession>A0A091BWU6</accession>
<proteinExistence type="predicted"/>
<reference evidence="1 2" key="1">
    <citation type="submission" date="2014-08" db="EMBL/GenBank/DDBJ databases">
        <title>Genome sequence of Tetragenococcus muriaticus.</title>
        <authorList>
            <person name="Chuea-nongthon C."/>
            <person name="Rodtong S."/>
            <person name="Yongsawatdigul J."/>
            <person name="Steele J.L."/>
            <person name="Liu X.-y."/>
            <person name="Speers J."/>
            <person name="Glasner J.D."/>
            <person name="Neeno-Eckwall E.C."/>
        </authorList>
    </citation>
    <scope>NUCLEOTIDE SEQUENCE [LARGE SCALE GENOMIC DNA]</scope>
    <source>
        <strain evidence="1 2">PMC-11-5</strain>
    </source>
</reference>
<comment type="caution">
    <text evidence="1">The sequence shown here is derived from an EMBL/GenBank/DDBJ whole genome shotgun (WGS) entry which is preliminary data.</text>
</comment>
<dbReference type="PATRIC" id="fig|1302649.3.peg.2058"/>
<sequence>MKTTTPREEQEIILNYDREMETWHYYSDVPKYNHKWANLVQAERKEYNDTGQMTLLEGTVTGNVNINKRRNKKERAVR</sequence>
<name>A0A091BWU6_9ENTE</name>
<gene>
    <name evidence="1" type="ORF">TMUPMC115_2061</name>
</gene>
<evidence type="ECO:0000313" key="1">
    <source>
        <dbReference type="EMBL" id="KFN90106.1"/>
    </source>
</evidence>
<organism evidence="1 2">
    <name type="scientific">Tetragenococcus muriaticus PMC-11-5</name>
    <dbReference type="NCBI Taxonomy" id="1302649"/>
    <lineage>
        <taxon>Bacteria</taxon>
        <taxon>Bacillati</taxon>
        <taxon>Bacillota</taxon>
        <taxon>Bacilli</taxon>
        <taxon>Lactobacillales</taxon>
        <taxon>Enterococcaceae</taxon>
        <taxon>Tetragenococcus</taxon>
    </lineage>
</organism>
<dbReference type="OrthoDB" id="2136011at2"/>
<evidence type="ECO:0000313" key="2">
    <source>
        <dbReference type="Proteomes" id="UP000029380"/>
    </source>
</evidence>
<protein>
    <submittedName>
        <fullName evidence="1">Uncharacterized protein</fullName>
    </submittedName>
</protein>
<dbReference type="EMBL" id="JPVU01000228">
    <property type="protein sequence ID" value="KFN90106.1"/>
    <property type="molecule type" value="Genomic_DNA"/>
</dbReference>
<dbReference type="Proteomes" id="UP000029380">
    <property type="component" value="Unassembled WGS sequence"/>
</dbReference>
<dbReference type="RefSeq" id="WP_052077222.1">
    <property type="nucleotide sequence ID" value="NZ_JPVU01000228.1"/>
</dbReference>